<dbReference type="RefSeq" id="XP_049262163.1">
    <property type="nucleotide sequence ID" value="XM_049408502.1"/>
</dbReference>
<evidence type="ECO:0000313" key="4">
    <source>
        <dbReference type="Proteomes" id="UP000694255"/>
    </source>
</evidence>
<feature type="compositionally biased region" description="Basic residues" evidence="2">
    <location>
        <begin position="18"/>
        <end position="35"/>
    </location>
</feature>
<dbReference type="Proteomes" id="UP000694255">
    <property type="component" value="Unassembled WGS sequence"/>
</dbReference>
<proteinExistence type="predicted"/>
<accession>A0A8J5QSC6</accession>
<feature type="compositionally biased region" description="Polar residues" evidence="2">
    <location>
        <begin position="428"/>
        <end position="441"/>
    </location>
</feature>
<sequence>MSAFSILAYIRFLTKRTKNPQPTRVKKSKRKLFRRSRNDPNASIQQPTTNPSTAKVPKSKSNRSIFSKLSKPSSSTKDKPRPEIRIVGELQHLTPKIISPYTFRAIGCNLQPDSSEECKTRPRQRSSTISTHPPSALRNYKPDNTPKMPKTPINVKLSGFDCSTPLSNKKDSILCDSISFDDNMFFSFSSNDEEKFFEEGKPSGNMYGSAEWTQSSVSITDTNIQIFRPYISDLRLVEEKPEPASKLQPPFIINSNGSSASCPNSPSGGAFEQHQQQKQRPLPQTPQGSVYIESEDEILYNANQQVYRQEMNLLVEKYNSIVSKQQLEIDQLKRLLNDQKQLNSALTTKLSPDSPIPSKHKVRSRFIPIDIVKDNMKEGEEGEEQRVTVQSAAGLMPPFISPSTGVCDGNGADAYKITGIVRRRQSEDSQVSSIMSNSHQVGQKRKTSEVSHASSIAITELLEKY</sequence>
<feature type="compositionally biased region" description="Polar residues" evidence="2">
    <location>
        <begin position="253"/>
        <end position="267"/>
    </location>
</feature>
<dbReference type="OrthoDB" id="4026810at2759"/>
<feature type="compositionally biased region" description="Polar residues" evidence="2">
    <location>
        <begin position="39"/>
        <end position="53"/>
    </location>
</feature>
<feature type="region of interest" description="Disordered" evidence="2">
    <location>
        <begin position="18"/>
        <end position="83"/>
    </location>
</feature>
<feature type="compositionally biased region" description="Low complexity" evidence="2">
    <location>
        <begin position="273"/>
        <end position="287"/>
    </location>
</feature>
<comment type="caution">
    <text evidence="3">The sequence shown here is derived from an EMBL/GenBank/DDBJ whole genome shotgun (WGS) entry which is preliminary data.</text>
</comment>
<dbReference type="GeneID" id="73471333"/>
<evidence type="ECO:0000256" key="2">
    <source>
        <dbReference type="SAM" id="MobiDB-lite"/>
    </source>
</evidence>
<feature type="region of interest" description="Disordered" evidence="2">
    <location>
        <begin position="112"/>
        <end position="149"/>
    </location>
</feature>
<feature type="coiled-coil region" evidence="1">
    <location>
        <begin position="315"/>
        <end position="349"/>
    </location>
</feature>
<dbReference type="AlphaFoldDB" id="A0A8J5QSC6"/>
<evidence type="ECO:0000313" key="3">
    <source>
        <dbReference type="EMBL" id="KAG7661930.1"/>
    </source>
</evidence>
<keyword evidence="1" id="KW-0175">Coiled coil</keyword>
<keyword evidence="4" id="KW-1185">Reference proteome</keyword>
<organism evidence="3 4">
    <name type="scientific">[Candida] subhashii</name>
    <dbReference type="NCBI Taxonomy" id="561895"/>
    <lineage>
        <taxon>Eukaryota</taxon>
        <taxon>Fungi</taxon>
        <taxon>Dikarya</taxon>
        <taxon>Ascomycota</taxon>
        <taxon>Saccharomycotina</taxon>
        <taxon>Pichiomycetes</taxon>
        <taxon>Debaryomycetaceae</taxon>
        <taxon>Spathaspora</taxon>
    </lineage>
</organism>
<feature type="compositionally biased region" description="Low complexity" evidence="2">
    <location>
        <begin position="64"/>
        <end position="75"/>
    </location>
</feature>
<evidence type="ECO:0000256" key="1">
    <source>
        <dbReference type="SAM" id="Coils"/>
    </source>
</evidence>
<protein>
    <submittedName>
        <fullName evidence="3">Uncharacterized protein</fullName>
    </submittedName>
</protein>
<feature type="region of interest" description="Disordered" evidence="2">
    <location>
        <begin position="247"/>
        <end position="287"/>
    </location>
</feature>
<dbReference type="EMBL" id="JAGSYN010000187">
    <property type="protein sequence ID" value="KAG7661930.1"/>
    <property type="molecule type" value="Genomic_DNA"/>
</dbReference>
<reference evidence="3 4" key="1">
    <citation type="journal article" date="2021" name="DNA Res.">
        <title>Genome analysis of Candida subhashii reveals its hybrid nature and dual mitochondrial genome conformations.</title>
        <authorList>
            <person name="Mixao V."/>
            <person name="Hegedusova E."/>
            <person name="Saus E."/>
            <person name="Pryszcz L.P."/>
            <person name="Cillingova A."/>
            <person name="Nosek J."/>
            <person name="Gabaldon T."/>
        </authorList>
    </citation>
    <scope>NUCLEOTIDE SEQUENCE [LARGE SCALE GENOMIC DNA]</scope>
    <source>
        <strain evidence="3 4">CBS 10753</strain>
    </source>
</reference>
<name>A0A8J5QSC6_9ASCO</name>
<gene>
    <name evidence="3" type="ORF">J8A68_004533</name>
</gene>
<feature type="region of interest" description="Disordered" evidence="2">
    <location>
        <begin position="426"/>
        <end position="453"/>
    </location>
</feature>